<gene>
    <name evidence="2" type="primary">mhpC_2</name>
    <name evidence="2" type="ORF">MINTM018_37190</name>
</gene>
<dbReference type="Gene3D" id="3.40.50.1820">
    <property type="entry name" value="alpha/beta hydrolase"/>
    <property type="match status" value="1"/>
</dbReference>
<evidence type="ECO:0000313" key="2">
    <source>
        <dbReference type="EMBL" id="BCP00950.1"/>
    </source>
</evidence>
<dbReference type="InterPro" id="IPR000073">
    <property type="entry name" value="AB_hydrolase_1"/>
</dbReference>
<proteinExistence type="predicted"/>
<evidence type="ECO:0000259" key="1">
    <source>
        <dbReference type="Pfam" id="PF12697"/>
    </source>
</evidence>
<organism evidence="2 3">
    <name type="scientific">Mycobacterium intracellulare</name>
    <dbReference type="NCBI Taxonomy" id="1767"/>
    <lineage>
        <taxon>Bacteria</taxon>
        <taxon>Bacillati</taxon>
        <taxon>Actinomycetota</taxon>
        <taxon>Actinomycetes</taxon>
        <taxon>Mycobacteriales</taxon>
        <taxon>Mycobacteriaceae</taxon>
        <taxon>Mycobacterium</taxon>
        <taxon>Mycobacterium avium complex (MAC)</taxon>
    </lineage>
</organism>
<dbReference type="PANTHER" id="PTHR43194:SF2">
    <property type="entry name" value="PEROXISOMAL MEMBRANE PROTEIN LPX1"/>
    <property type="match status" value="1"/>
</dbReference>
<dbReference type="SUPFAM" id="SSF53474">
    <property type="entry name" value="alpha/beta-Hydrolases"/>
    <property type="match status" value="1"/>
</dbReference>
<dbReference type="Pfam" id="PF12697">
    <property type="entry name" value="Abhydrolase_6"/>
    <property type="match status" value="1"/>
</dbReference>
<dbReference type="RefSeq" id="WP_009955181.1">
    <property type="nucleotide sequence ID" value="NZ_AP024241.1"/>
</dbReference>
<dbReference type="Proteomes" id="UP000595205">
    <property type="component" value="Chromosome"/>
</dbReference>
<sequence>MLELIDKGSCTAEHPVPLLFVHGGWHGAWCWEHFQDFFADAGYRTVAVSLRGHGTSPTAKPLRKVSIADYIEDVRSVADDLGGAPILIGHSLGGFVIQRYLEERSAPAAVLVGSVPPQGVLKMALRVWRRRPSMTMEAWNDPTLLKFLATPALAREYLFCADTPEDIVEACRQQAGAESVRAAMTDPMVRRVRTRRVTTPILVLGAEHDGFVSPGDVRATARAYGTEPEFFSMGHNMMLEPGWADVAERIRDWLQTHEAVTHAR</sequence>
<name>A0A7R7MWP0_MYCIT</name>
<dbReference type="EMBL" id="AP024255">
    <property type="protein sequence ID" value="BCP00950.1"/>
    <property type="molecule type" value="Genomic_DNA"/>
</dbReference>
<dbReference type="AlphaFoldDB" id="A0A7R7MWP0"/>
<dbReference type="GO" id="GO:0016787">
    <property type="term" value="F:hydrolase activity"/>
    <property type="evidence" value="ECO:0007669"/>
    <property type="project" value="UniProtKB-KW"/>
</dbReference>
<reference evidence="2 3" key="1">
    <citation type="submission" date="2020-12" db="EMBL/GenBank/DDBJ databases">
        <title>Genome sequence of clinical Mycobacterium intracellulare strains.</title>
        <authorList>
            <person name="Tateishi Y."/>
            <person name="Matsumoto S."/>
            <person name="Fukushima Y."/>
            <person name="Nakajima C."/>
            <person name="Suzuki Y."/>
        </authorList>
    </citation>
    <scope>NUCLEOTIDE SEQUENCE [LARGE SCALE GENOMIC DNA]</scope>
    <source>
        <strain evidence="2 3">M018</strain>
    </source>
</reference>
<evidence type="ECO:0000313" key="3">
    <source>
        <dbReference type="Proteomes" id="UP000595205"/>
    </source>
</evidence>
<dbReference type="PANTHER" id="PTHR43194">
    <property type="entry name" value="HYDROLASE ALPHA/BETA FOLD FAMILY"/>
    <property type="match status" value="1"/>
</dbReference>
<dbReference type="GeneID" id="45455870"/>
<accession>A0A7R7MWP0</accession>
<dbReference type="InterPro" id="IPR029058">
    <property type="entry name" value="AB_hydrolase_fold"/>
</dbReference>
<protein>
    <submittedName>
        <fullName evidence="2">Alpha/beta hydrolase</fullName>
    </submittedName>
</protein>
<dbReference type="OMA" id="REYLFCA"/>
<keyword evidence="2" id="KW-0378">Hydrolase</keyword>
<dbReference type="InterPro" id="IPR050228">
    <property type="entry name" value="Carboxylesterase_BioH"/>
</dbReference>
<feature type="domain" description="AB hydrolase-1" evidence="1">
    <location>
        <begin position="18"/>
        <end position="247"/>
    </location>
</feature>